<evidence type="ECO:0000256" key="2">
    <source>
        <dbReference type="ARBA" id="ARBA00010790"/>
    </source>
</evidence>
<evidence type="ECO:0000259" key="3">
    <source>
        <dbReference type="Pfam" id="PF00732"/>
    </source>
</evidence>
<sequence length="642" mass="69288">MDDVRSDFSLQSLSLSLATCTMRPTVARLVIALLPCVAGALQSCPQLSSQTPDVFDFIVVGSGAGGGPLAARLAENGFSVFLVDTGNDVNIFNTTLPAYWGRATEDPTTELAYNITEYSTPDSRIAWYPRARALGGSTIHNAMINIIAGTGSDFNNIADTFEDSSWSRNNMQAYFKKIEQNLYLLPTLLTLSDHGFSGWLKTTLLPYTNLLHKLAGVDLQLLSVFTSMTVLSPEPPILDLNSLASDGSIGLNTPSFTVDADHIRSSVYNRLTGVTNSKNSNLNITLNTLATKILLCQNNNSLPTAYGVQIVPGAALPVAGNFAGKQNLTVRNVMARHEVIISAGVFQSPQLLMLSGIGNSSELSAVGIEPIVNLPGVGTNLQDHDEVAIIWKLKNNFKLFAGCTFLSDPAKDPCLQDWINSDHTNLYAFNPVLSVIVAKSNESLAAPDLFTYVAPAYFKGIFRGFSQEVVDNPDGFTAIVLKAHPSSRGFVRLTGSHPQDPLDIQKMHFEAEQGPEDVQALVDGLMRIRTLVASSPMAAFVDEEVFPGTNASLTEHIFERVFGHHACCTNPIGTDSNAVLDSEFRVRGVDRLRVVDMSVWPNVPGYFVTTPTYMISEKAADSLTADARSTAAQATPSEDGVE</sequence>
<protein>
    <submittedName>
        <fullName evidence="5">Alcohol dehydrogenase</fullName>
    </submittedName>
</protein>
<dbReference type="PIRSF" id="PIRSF000137">
    <property type="entry name" value="Alcohol_oxidase"/>
    <property type="match status" value="1"/>
</dbReference>
<dbReference type="InterPro" id="IPR000172">
    <property type="entry name" value="GMC_OxRdtase_N"/>
</dbReference>
<dbReference type="InterPro" id="IPR036188">
    <property type="entry name" value="FAD/NAD-bd_sf"/>
</dbReference>
<dbReference type="SUPFAM" id="SSF51905">
    <property type="entry name" value="FAD/NAD(P)-binding domain"/>
    <property type="match status" value="1"/>
</dbReference>
<dbReference type="EMBL" id="JARKIB010000015">
    <property type="protein sequence ID" value="KAJ7771453.1"/>
    <property type="molecule type" value="Genomic_DNA"/>
</dbReference>
<dbReference type="Gene3D" id="3.30.560.10">
    <property type="entry name" value="Glucose Oxidase, domain 3"/>
    <property type="match status" value="1"/>
</dbReference>
<dbReference type="Proteomes" id="UP001215598">
    <property type="component" value="Unassembled WGS sequence"/>
</dbReference>
<dbReference type="InterPro" id="IPR012132">
    <property type="entry name" value="GMC_OxRdtase"/>
</dbReference>
<evidence type="ECO:0000259" key="4">
    <source>
        <dbReference type="Pfam" id="PF05199"/>
    </source>
</evidence>
<dbReference type="GO" id="GO:0050660">
    <property type="term" value="F:flavin adenine dinucleotide binding"/>
    <property type="evidence" value="ECO:0007669"/>
    <property type="project" value="InterPro"/>
</dbReference>
<proteinExistence type="inferred from homology"/>
<dbReference type="Pfam" id="PF05199">
    <property type="entry name" value="GMC_oxred_C"/>
    <property type="match status" value="1"/>
</dbReference>
<name>A0AAD7JXD6_9AGAR</name>
<reference evidence="5" key="1">
    <citation type="submission" date="2023-03" db="EMBL/GenBank/DDBJ databases">
        <title>Massive genome expansion in bonnet fungi (Mycena s.s.) driven by repeated elements and novel gene families across ecological guilds.</title>
        <authorList>
            <consortium name="Lawrence Berkeley National Laboratory"/>
            <person name="Harder C.B."/>
            <person name="Miyauchi S."/>
            <person name="Viragh M."/>
            <person name="Kuo A."/>
            <person name="Thoen E."/>
            <person name="Andreopoulos B."/>
            <person name="Lu D."/>
            <person name="Skrede I."/>
            <person name="Drula E."/>
            <person name="Henrissat B."/>
            <person name="Morin E."/>
            <person name="Kohler A."/>
            <person name="Barry K."/>
            <person name="LaButti K."/>
            <person name="Morin E."/>
            <person name="Salamov A."/>
            <person name="Lipzen A."/>
            <person name="Mereny Z."/>
            <person name="Hegedus B."/>
            <person name="Baldrian P."/>
            <person name="Stursova M."/>
            <person name="Weitz H."/>
            <person name="Taylor A."/>
            <person name="Grigoriev I.V."/>
            <person name="Nagy L.G."/>
            <person name="Martin F."/>
            <person name="Kauserud H."/>
        </authorList>
    </citation>
    <scope>NUCLEOTIDE SEQUENCE</scope>
    <source>
        <strain evidence="5">CBHHK182m</strain>
    </source>
</reference>
<comment type="cofactor">
    <cofactor evidence="1">
        <name>FAD</name>
        <dbReference type="ChEBI" id="CHEBI:57692"/>
    </cofactor>
</comment>
<evidence type="ECO:0000313" key="5">
    <source>
        <dbReference type="EMBL" id="KAJ7771453.1"/>
    </source>
</evidence>
<feature type="domain" description="Glucose-methanol-choline oxidoreductase C-terminal" evidence="4">
    <location>
        <begin position="485"/>
        <end position="615"/>
    </location>
</feature>
<dbReference type="AlphaFoldDB" id="A0AAD7JXD6"/>
<dbReference type="PANTHER" id="PTHR11552:SF213">
    <property type="entry name" value="DEHYDROGENASE, PUTATIVE-RELATED"/>
    <property type="match status" value="1"/>
</dbReference>
<comment type="caution">
    <text evidence="5">The sequence shown here is derived from an EMBL/GenBank/DDBJ whole genome shotgun (WGS) entry which is preliminary data.</text>
</comment>
<evidence type="ECO:0000313" key="6">
    <source>
        <dbReference type="Proteomes" id="UP001215598"/>
    </source>
</evidence>
<dbReference type="InterPro" id="IPR007867">
    <property type="entry name" value="GMC_OxRtase_C"/>
</dbReference>
<dbReference type="Pfam" id="PF00732">
    <property type="entry name" value="GMC_oxred_N"/>
    <property type="match status" value="1"/>
</dbReference>
<dbReference type="PANTHER" id="PTHR11552">
    <property type="entry name" value="GLUCOSE-METHANOL-CHOLINE GMC OXIDOREDUCTASE"/>
    <property type="match status" value="1"/>
</dbReference>
<feature type="domain" description="Glucose-methanol-choline oxidoreductase N-terminal" evidence="3">
    <location>
        <begin position="276"/>
        <end position="384"/>
    </location>
</feature>
<dbReference type="GO" id="GO:0016614">
    <property type="term" value="F:oxidoreductase activity, acting on CH-OH group of donors"/>
    <property type="evidence" value="ECO:0007669"/>
    <property type="project" value="InterPro"/>
</dbReference>
<dbReference type="SUPFAM" id="SSF54373">
    <property type="entry name" value="FAD-linked reductases, C-terminal domain"/>
    <property type="match status" value="1"/>
</dbReference>
<organism evidence="5 6">
    <name type="scientific">Mycena metata</name>
    <dbReference type="NCBI Taxonomy" id="1033252"/>
    <lineage>
        <taxon>Eukaryota</taxon>
        <taxon>Fungi</taxon>
        <taxon>Dikarya</taxon>
        <taxon>Basidiomycota</taxon>
        <taxon>Agaricomycotina</taxon>
        <taxon>Agaricomycetes</taxon>
        <taxon>Agaricomycetidae</taxon>
        <taxon>Agaricales</taxon>
        <taxon>Marasmiineae</taxon>
        <taxon>Mycenaceae</taxon>
        <taxon>Mycena</taxon>
    </lineage>
</organism>
<gene>
    <name evidence="5" type="ORF">B0H16DRAFT_1513598</name>
</gene>
<evidence type="ECO:0000256" key="1">
    <source>
        <dbReference type="ARBA" id="ARBA00001974"/>
    </source>
</evidence>
<keyword evidence="6" id="KW-1185">Reference proteome</keyword>
<comment type="similarity">
    <text evidence="2">Belongs to the GMC oxidoreductase family.</text>
</comment>
<accession>A0AAD7JXD6</accession>
<dbReference type="Gene3D" id="3.50.50.60">
    <property type="entry name" value="FAD/NAD(P)-binding domain"/>
    <property type="match status" value="1"/>
</dbReference>